<dbReference type="Proteomes" id="UP000655225">
    <property type="component" value="Unassembled WGS sequence"/>
</dbReference>
<keyword evidence="2" id="KW-1185">Reference proteome</keyword>
<name>A0A834Z5L5_TETSI</name>
<sequence>MISSIGCGGFEFIGEVEGDTRGICTRLGRATVAGEGSVGRSGVAQGVPELQGEWFAAEMQTQVCRNGIADIPKDLVILGVCNPITDTKSWSEHHPVKVEATGLSPVSPDGSDESIDSCAAEYLQMNEDYGEGNLISQTEDFLNEVFIN</sequence>
<evidence type="ECO:0000313" key="1">
    <source>
        <dbReference type="EMBL" id="KAF8397701.1"/>
    </source>
</evidence>
<dbReference type="EMBL" id="JABCRI010000011">
    <property type="protein sequence ID" value="KAF8397701.1"/>
    <property type="molecule type" value="Genomic_DNA"/>
</dbReference>
<reference evidence="1 2" key="1">
    <citation type="submission" date="2020-04" db="EMBL/GenBank/DDBJ databases">
        <title>Plant Genome Project.</title>
        <authorList>
            <person name="Zhang R.-G."/>
        </authorList>
    </citation>
    <scope>NUCLEOTIDE SEQUENCE [LARGE SCALE GENOMIC DNA]</scope>
    <source>
        <strain evidence="1">YNK0</strain>
        <tissue evidence="1">Leaf</tissue>
    </source>
</reference>
<proteinExistence type="predicted"/>
<organism evidence="1 2">
    <name type="scientific">Tetracentron sinense</name>
    <name type="common">Spur-leaf</name>
    <dbReference type="NCBI Taxonomy" id="13715"/>
    <lineage>
        <taxon>Eukaryota</taxon>
        <taxon>Viridiplantae</taxon>
        <taxon>Streptophyta</taxon>
        <taxon>Embryophyta</taxon>
        <taxon>Tracheophyta</taxon>
        <taxon>Spermatophyta</taxon>
        <taxon>Magnoliopsida</taxon>
        <taxon>Trochodendrales</taxon>
        <taxon>Trochodendraceae</taxon>
        <taxon>Tetracentron</taxon>
    </lineage>
</organism>
<accession>A0A834Z5L5</accession>
<gene>
    <name evidence="1" type="ORF">HHK36_016623</name>
</gene>
<dbReference type="AlphaFoldDB" id="A0A834Z5L5"/>
<comment type="caution">
    <text evidence="1">The sequence shown here is derived from an EMBL/GenBank/DDBJ whole genome shotgun (WGS) entry which is preliminary data.</text>
</comment>
<evidence type="ECO:0000313" key="2">
    <source>
        <dbReference type="Proteomes" id="UP000655225"/>
    </source>
</evidence>
<protein>
    <submittedName>
        <fullName evidence="1">Uncharacterized protein</fullName>
    </submittedName>
</protein>